<sequence length="48" mass="5542">MKNRIQYTDEPMGKVRPVADFLPTPEELALKEETVKEKGSTPFYSKNQ</sequence>
<protein>
    <submittedName>
        <fullName evidence="1">Uncharacterized protein</fullName>
    </submittedName>
</protein>
<dbReference type="RefSeq" id="WP_186443120.1">
    <property type="nucleotide sequence ID" value="NZ_VLLC01000021.1"/>
</dbReference>
<name>A0A562RHP8_9BACT</name>
<reference evidence="1 2" key="1">
    <citation type="submission" date="2019-07" db="EMBL/GenBank/DDBJ databases">
        <title>Genome sequencing of 100 strains of the haloalkaliphilic chemolithoautotrophic sulfur-oxidizing bacterium Thioalkalivibrio.</title>
        <authorList>
            <person name="Muyzer G."/>
        </authorList>
    </citation>
    <scope>NUCLEOTIDE SEQUENCE [LARGE SCALE GENOMIC DNA]</scope>
    <source>
        <strain evidence="1 2">ASO4-4</strain>
    </source>
</reference>
<dbReference type="AlphaFoldDB" id="A0A562RHP8"/>
<proteinExistence type="predicted"/>
<evidence type="ECO:0000313" key="2">
    <source>
        <dbReference type="Proteomes" id="UP000318307"/>
    </source>
</evidence>
<evidence type="ECO:0000313" key="1">
    <source>
        <dbReference type="EMBL" id="TWI68558.1"/>
    </source>
</evidence>
<keyword evidence="2" id="KW-1185">Reference proteome</keyword>
<accession>A0A562RHP8</accession>
<comment type="caution">
    <text evidence="1">The sequence shown here is derived from an EMBL/GenBank/DDBJ whole genome shotgun (WGS) entry which is preliminary data.</text>
</comment>
<dbReference type="EMBL" id="VLLC01000021">
    <property type="protein sequence ID" value="TWI68558.1"/>
    <property type="molecule type" value="Genomic_DNA"/>
</dbReference>
<organism evidence="1 2">
    <name type="scientific">Desulfobotulus alkaliphilus</name>
    <dbReference type="NCBI Taxonomy" id="622671"/>
    <lineage>
        <taxon>Bacteria</taxon>
        <taxon>Pseudomonadati</taxon>
        <taxon>Thermodesulfobacteriota</taxon>
        <taxon>Desulfobacteria</taxon>
        <taxon>Desulfobacterales</taxon>
        <taxon>Desulfobacteraceae</taxon>
        <taxon>Desulfobotulus</taxon>
    </lineage>
</organism>
<gene>
    <name evidence="1" type="ORF">LZ24_02531</name>
</gene>
<dbReference type="Proteomes" id="UP000318307">
    <property type="component" value="Unassembled WGS sequence"/>
</dbReference>